<protein>
    <submittedName>
        <fullName evidence="2">Uncharacterized protein</fullName>
    </submittedName>
</protein>
<evidence type="ECO:0000313" key="2">
    <source>
        <dbReference type="EMBL" id="KAJ4161632.1"/>
    </source>
</evidence>
<dbReference type="GeneID" id="80894819"/>
<proteinExistence type="predicted"/>
<evidence type="ECO:0000256" key="1">
    <source>
        <dbReference type="SAM" id="MobiDB-lite"/>
    </source>
</evidence>
<dbReference type="KEGG" id="amus:LMH87_007660"/>
<dbReference type="Proteomes" id="UP001144673">
    <property type="component" value="Unassembled WGS sequence"/>
</dbReference>
<evidence type="ECO:0000313" key="3">
    <source>
        <dbReference type="Proteomes" id="UP001144673"/>
    </source>
</evidence>
<dbReference type="RefSeq" id="XP_056058016.1">
    <property type="nucleotide sequence ID" value="XM_056199580.1"/>
</dbReference>
<reference evidence="2" key="1">
    <citation type="journal article" date="2023" name="Access Microbiol">
        <title>De-novo genome assembly for Akanthomyces muscarius, a biocontrol agent of insect agricultural pests.</title>
        <authorList>
            <person name="Erdos Z."/>
            <person name="Studholme D.J."/>
            <person name="Raymond B."/>
            <person name="Sharma M."/>
        </authorList>
    </citation>
    <scope>NUCLEOTIDE SEQUENCE</scope>
    <source>
        <strain evidence="2">Ve6</strain>
    </source>
</reference>
<comment type="caution">
    <text evidence="2">The sequence shown here is derived from an EMBL/GenBank/DDBJ whole genome shotgun (WGS) entry which is preliminary data.</text>
</comment>
<gene>
    <name evidence="2" type="ORF">LMH87_007660</name>
</gene>
<organism evidence="2 3">
    <name type="scientific">Akanthomyces muscarius</name>
    <name type="common">Entomopathogenic fungus</name>
    <name type="synonym">Lecanicillium muscarium</name>
    <dbReference type="NCBI Taxonomy" id="2231603"/>
    <lineage>
        <taxon>Eukaryota</taxon>
        <taxon>Fungi</taxon>
        <taxon>Dikarya</taxon>
        <taxon>Ascomycota</taxon>
        <taxon>Pezizomycotina</taxon>
        <taxon>Sordariomycetes</taxon>
        <taxon>Hypocreomycetidae</taxon>
        <taxon>Hypocreales</taxon>
        <taxon>Cordycipitaceae</taxon>
        <taxon>Akanthomyces</taxon>
    </lineage>
</organism>
<dbReference type="EMBL" id="JAJHUN010000002">
    <property type="protein sequence ID" value="KAJ4161632.1"/>
    <property type="molecule type" value="Genomic_DNA"/>
</dbReference>
<sequence>MESGADGCLPGPCEAEYNLQNFVALACGVSAFEWHVCGASSALNSGPDGGRLQPEAHETGKPDGVPEIVTLLFVGATASSAPR</sequence>
<accession>A0A9W8QM32</accession>
<keyword evidence="3" id="KW-1185">Reference proteome</keyword>
<dbReference type="AlphaFoldDB" id="A0A9W8QM32"/>
<name>A0A9W8QM32_AKAMU</name>
<feature type="region of interest" description="Disordered" evidence="1">
    <location>
        <begin position="43"/>
        <end position="63"/>
    </location>
</feature>